<dbReference type="Pfam" id="PF01051">
    <property type="entry name" value="Rep3_N"/>
    <property type="match status" value="1"/>
</dbReference>
<dbReference type="Gene3D" id="1.10.10.10">
    <property type="entry name" value="Winged helix-like DNA-binding domain superfamily/Winged helix DNA-binding domain"/>
    <property type="match status" value="2"/>
</dbReference>
<evidence type="ECO:0000259" key="3">
    <source>
        <dbReference type="Pfam" id="PF01051"/>
    </source>
</evidence>
<protein>
    <recommendedName>
        <fullName evidence="3">Initiator Rep protein WH1 domain-containing protein</fullName>
    </recommendedName>
</protein>
<dbReference type="InterPro" id="IPR036390">
    <property type="entry name" value="WH_DNA-bd_sf"/>
</dbReference>
<dbReference type="EMBL" id="CADCTR010001939">
    <property type="protein sequence ID" value="CAA9321150.1"/>
    <property type="molecule type" value="Genomic_DNA"/>
</dbReference>
<evidence type="ECO:0000256" key="2">
    <source>
        <dbReference type="SAM" id="Coils"/>
    </source>
</evidence>
<dbReference type="AlphaFoldDB" id="A0A6J4L2K0"/>
<evidence type="ECO:0000256" key="1">
    <source>
        <dbReference type="ARBA" id="ARBA00038283"/>
    </source>
</evidence>
<dbReference type="GO" id="GO:0006270">
    <property type="term" value="P:DNA replication initiation"/>
    <property type="evidence" value="ECO:0007669"/>
    <property type="project" value="InterPro"/>
</dbReference>
<dbReference type="InterPro" id="IPR000525">
    <property type="entry name" value="Initiator_Rep_WH1"/>
</dbReference>
<dbReference type="InterPro" id="IPR036388">
    <property type="entry name" value="WH-like_DNA-bd_sf"/>
</dbReference>
<evidence type="ECO:0000313" key="4">
    <source>
        <dbReference type="EMBL" id="CAA9321150.1"/>
    </source>
</evidence>
<dbReference type="SUPFAM" id="SSF46785">
    <property type="entry name" value="Winged helix' DNA-binding domain"/>
    <property type="match status" value="2"/>
</dbReference>
<proteinExistence type="inferred from homology"/>
<organism evidence="4">
    <name type="scientific">uncultured Chloroflexia bacterium</name>
    <dbReference type="NCBI Taxonomy" id="1672391"/>
    <lineage>
        <taxon>Bacteria</taxon>
        <taxon>Bacillati</taxon>
        <taxon>Chloroflexota</taxon>
        <taxon>Chloroflexia</taxon>
        <taxon>environmental samples</taxon>
    </lineage>
</organism>
<feature type="coiled-coil region" evidence="2">
    <location>
        <begin position="338"/>
        <end position="372"/>
    </location>
</feature>
<feature type="non-terminal residue" evidence="4">
    <location>
        <position position="1"/>
    </location>
</feature>
<comment type="similarity">
    <text evidence="1">Belongs to the initiator RepB protein family.</text>
</comment>
<name>A0A6J4L2K0_9CHLR</name>
<feature type="domain" description="Initiator Rep protein WH1" evidence="3">
    <location>
        <begin position="23"/>
        <end position="167"/>
    </location>
</feature>
<reference evidence="4" key="1">
    <citation type="submission" date="2020-02" db="EMBL/GenBank/DDBJ databases">
        <authorList>
            <person name="Meier V. D."/>
        </authorList>
    </citation>
    <scope>NUCLEOTIDE SEQUENCE</scope>
    <source>
        <strain evidence="4">AVDCRST_MAG93</strain>
    </source>
</reference>
<gene>
    <name evidence="4" type="ORF">AVDCRST_MAG93-5747</name>
</gene>
<sequence length="470" mass="53452">LFLPLSMETDTPVIVDRPDRGMVRQANALVKSAQTMELNEKRLIMLAMSRIRWGDEEFLTQDIPVTELAKWIGGNPYQEGRKAADGLLHRVVDILEDGGGQTKFQWTTLSAYIPAHKHKAGVACVRIRFNEELSPFLLQLRDRYNQIPLAHMLPMPSYNSQRLYEILWHDSHAGTKSFLSYEIEQLKIYIGLRDPKGKWEKYKPWKDFRKVLGKAVEDFNSFGSLKIKGYSGKRQSKRAYSHILFQLKKDDSPALPQRAAGAPDLDPKVMSLVAELERLGYVQNAFGAVETYGLEVVKRTLDLAREAERKAASTNKPIYNLGGLIASMLKQGTAARRVTTTQEEARLTNQELEKLARALADAYQEALTARANVLWTEMPEAERQTVHESMRAELSSTLVDYLNSVQWQGRGYVGVRNTYVLDTRLDALTEELADLEAYTFSDPRLTTYGTIERERVLERARSLHDNPTDT</sequence>
<keyword evidence="2" id="KW-0175">Coiled coil</keyword>
<dbReference type="GO" id="GO:0003887">
    <property type="term" value="F:DNA-directed DNA polymerase activity"/>
    <property type="evidence" value="ECO:0007669"/>
    <property type="project" value="InterPro"/>
</dbReference>
<accession>A0A6J4L2K0</accession>